<organism evidence="1 2">
    <name type="scientific">Allocoleopsis franciscana PCC 7113</name>
    <dbReference type="NCBI Taxonomy" id="1173027"/>
    <lineage>
        <taxon>Bacteria</taxon>
        <taxon>Bacillati</taxon>
        <taxon>Cyanobacteriota</taxon>
        <taxon>Cyanophyceae</taxon>
        <taxon>Coleofasciculales</taxon>
        <taxon>Coleofasciculaceae</taxon>
        <taxon>Allocoleopsis</taxon>
        <taxon>Allocoleopsis franciscana</taxon>
    </lineage>
</organism>
<gene>
    <name evidence="1" type="ORF">Mic7113_2787</name>
</gene>
<evidence type="ECO:0000313" key="2">
    <source>
        <dbReference type="Proteomes" id="UP000010471"/>
    </source>
</evidence>
<protein>
    <submittedName>
        <fullName evidence="1">Uncharacterized protein</fullName>
    </submittedName>
</protein>
<evidence type="ECO:0000313" key="1">
    <source>
        <dbReference type="EMBL" id="AFZ18571.1"/>
    </source>
</evidence>
<keyword evidence="2" id="KW-1185">Reference proteome</keyword>
<accession>K9WFM3</accession>
<sequence>MTLAIDVVGVRVLSTTSLIYEKVSTGDLRRVNAFSNINLSCGCTNE</sequence>
<dbReference type="STRING" id="1173027.Mic7113_2787"/>
<name>K9WFM3_9CYAN</name>
<dbReference type="KEGG" id="mic:Mic7113_2787"/>
<proteinExistence type="predicted"/>
<dbReference type="EMBL" id="CP003630">
    <property type="protein sequence ID" value="AFZ18571.1"/>
    <property type="molecule type" value="Genomic_DNA"/>
</dbReference>
<reference evidence="1 2" key="1">
    <citation type="submission" date="2012-06" db="EMBL/GenBank/DDBJ databases">
        <title>Finished chromosome of genome of Microcoleus sp. PCC 7113.</title>
        <authorList>
            <consortium name="US DOE Joint Genome Institute"/>
            <person name="Gugger M."/>
            <person name="Coursin T."/>
            <person name="Rippka R."/>
            <person name="Tandeau De Marsac N."/>
            <person name="Huntemann M."/>
            <person name="Wei C.-L."/>
            <person name="Han J."/>
            <person name="Detter J.C."/>
            <person name="Han C."/>
            <person name="Tapia R."/>
            <person name="Chen A."/>
            <person name="Kyrpides N."/>
            <person name="Mavromatis K."/>
            <person name="Markowitz V."/>
            <person name="Szeto E."/>
            <person name="Ivanova N."/>
            <person name="Pagani I."/>
            <person name="Pati A."/>
            <person name="Goodwin L."/>
            <person name="Nordberg H.P."/>
            <person name="Cantor M.N."/>
            <person name="Hua S.X."/>
            <person name="Woyke T."/>
            <person name="Kerfeld C.A."/>
        </authorList>
    </citation>
    <scope>NUCLEOTIDE SEQUENCE [LARGE SCALE GENOMIC DNA]</scope>
    <source>
        <strain evidence="1 2">PCC 7113</strain>
    </source>
</reference>
<dbReference type="HOGENOM" id="CLU_3185852_0_0_3"/>
<dbReference type="Proteomes" id="UP000010471">
    <property type="component" value="Chromosome"/>
</dbReference>
<dbReference type="AlphaFoldDB" id="K9WFM3"/>